<feature type="domain" description="SbsA Ig-like" evidence="2">
    <location>
        <begin position="492"/>
        <end position="596"/>
    </location>
</feature>
<organism evidence="4 5">
    <name type="scientific">Methanobacterium spitsbergense</name>
    <dbReference type="NCBI Taxonomy" id="2874285"/>
    <lineage>
        <taxon>Archaea</taxon>
        <taxon>Methanobacteriati</taxon>
        <taxon>Methanobacteriota</taxon>
        <taxon>Methanomada group</taxon>
        <taxon>Methanobacteria</taxon>
        <taxon>Methanobacteriales</taxon>
        <taxon>Methanobacteriaceae</taxon>
        <taxon>Methanobacterium</taxon>
    </lineage>
</organism>
<dbReference type="InterPro" id="IPR008964">
    <property type="entry name" value="Invasin/intimin_cell_adhesion"/>
</dbReference>
<feature type="domain" description="Right handed beta helix" evidence="3">
    <location>
        <begin position="123"/>
        <end position="264"/>
    </location>
</feature>
<evidence type="ECO:0000259" key="3">
    <source>
        <dbReference type="Pfam" id="PF13229"/>
    </source>
</evidence>
<name>A0A8T5UTT4_9EURY</name>
<dbReference type="InterPro" id="IPR011050">
    <property type="entry name" value="Pectin_lyase_fold/virulence"/>
</dbReference>
<protein>
    <submittedName>
        <fullName evidence="4">Right-handed parallel beta-helix repeat-containing protein</fullName>
    </submittedName>
</protein>
<dbReference type="Proteomes" id="UP000825933">
    <property type="component" value="Unassembled WGS sequence"/>
</dbReference>
<dbReference type="InterPro" id="IPR012334">
    <property type="entry name" value="Pectin_lyas_fold"/>
</dbReference>
<sequence length="598" mass="65911">MKKQLFLLFLGFLFVLTISGVASAADRNVGPGYTYSTINQAVSASNSGDHIYVHDKNGSAYTYNEKVFIKKENLTITAKGKVTVKNKVIDPNIQYIFQLSKGNILENFIIQGNGEDYGIVANQAIIKNNTIIGNVIGVRASIDHKYVQIFNNTFYNNSRGIYFDSGSYDTISGNIFTIGDTGIDIQSNPHSTITKNTFKNISNGISINGMDYSSISYNTFNNITGNGMNIQPTTHVQVGYNKLTNVTNGIRLVGDYSENKYYPCEFITVHDNSLKNCKYALKIEGATNNTINRNIISTNTVGITFDEIREISGKVFVASSNNTIIGNNIYNNGNGISFVNIFAPSTGNKIKYNRIVNNDHWAVVNYSNENISAYWNWWGSNSSPKTKIIGKAIYDPWLVLTLKAVPSTVQTNTNSKITADLRYDSIGKLQTGGYLPNGIRVNFATTLGTIGSSASTVNGIAQTNLTSGTLGTSTVSAKLDNQTVKTSVKIIDTIPPKVLLTNPTNWKTGFSKTSSIAIKFSEYLKTSTYYNHITIKNLTTGKYVTITKSITRNTLYLKMPLTRLAYNWYQVTIPKDAIKDYAGNNLSATYTFRFKTGA</sequence>
<evidence type="ECO:0000259" key="2">
    <source>
        <dbReference type="Pfam" id="PF13205"/>
    </source>
</evidence>
<dbReference type="AlphaFoldDB" id="A0A8T5UTT4"/>
<dbReference type="Pfam" id="PF13205">
    <property type="entry name" value="Big_5"/>
    <property type="match status" value="1"/>
</dbReference>
<dbReference type="SUPFAM" id="SSF51126">
    <property type="entry name" value="Pectin lyase-like"/>
    <property type="match status" value="2"/>
</dbReference>
<evidence type="ECO:0000313" key="4">
    <source>
        <dbReference type="EMBL" id="MBZ2164620.1"/>
    </source>
</evidence>
<dbReference type="InterPro" id="IPR039448">
    <property type="entry name" value="Beta_helix"/>
</dbReference>
<dbReference type="Gene3D" id="2.60.40.10">
    <property type="entry name" value="Immunoglobulins"/>
    <property type="match status" value="1"/>
</dbReference>
<keyword evidence="5" id="KW-1185">Reference proteome</keyword>
<reference evidence="5" key="1">
    <citation type="journal article" date="2022" name="Microbiol. Resour. Announc.">
        <title>Draft Genome Sequence of a Methanogenic Archaeon from West Spitsbergen Permafrost.</title>
        <authorList>
            <person name="Trubitsyn V."/>
            <person name="Rivkina E."/>
            <person name="Shcherbakova V."/>
        </authorList>
    </citation>
    <scope>NUCLEOTIDE SEQUENCE [LARGE SCALE GENOMIC DNA]</scope>
    <source>
        <strain evidence="5">VT</strain>
    </source>
</reference>
<dbReference type="EMBL" id="JAIOUQ010000002">
    <property type="protein sequence ID" value="MBZ2164620.1"/>
    <property type="molecule type" value="Genomic_DNA"/>
</dbReference>
<dbReference type="InterPro" id="IPR032812">
    <property type="entry name" value="SbsA_Ig"/>
</dbReference>
<proteinExistence type="predicted"/>
<dbReference type="Pfam" id="PF13229">
    <property type="entry name" value="Beta_helix"/>
    <property type="match status" value="1"/>
</dbReference>
<dbReference type="InterPro" id="IPR006626">
    <property type="entry name" value="PbH1"/>
</dbReference>
<dbReference type="SMART" id="SM00710">
    <property type="entry name" value="PbH1"/>
    <property type="match status" value="10"/>
</dbReference>
<gene>
    <name evidence="4" type="ORF">K8N75_00935</name>
</gene>
<accession>A0A8T5UTT4</accession>
<evidence type="ECO:0000256" key="1">
    <source>
        <dbReference type="ARBA" id="ARBA00022729"/>
    </source>
</evidence>
<dbReference type="RefSeq" id="WP_223790301.1">
    <property type="nucleotide sequence ID" value="NZ_JAIOUQ010000002.1"/>
</dbReference>
<keyword evidence="1" id="KW-0732">Signal</keyword>
<comment type="caution">
    <text evidence="4">The sequence shown here is derived from an EMBL/GenBank/DDBJ whole genome shotgun (WGS) entry which is preliminary data.</text>
</comment>
<dbReference type="Gene3D" id="2.160.20.10">
    <property type="entry name" value="Single-stranded right-handed beta-helix, Pectin lyase-like"/>
    <property type="match status" value="1"/>
</dbReference>
<dbReference type="SUPFAM" id="SSF49373">
    <property type="entry name" value="Invasin/intimin cell-adhesion fragments"/>
    <property type="match status" value="1"/>
</dbReference>
<evidence type="ECO:0000313" key="5">
    <source>
        <dbReference type="Proteomes" id="UP000825933"/>
    </source>
</evidence>
<dbReference type="InterPro" id="IPR013783">
    <property type="entry name" value="Ig-like_fold"/>
</dbReference>